<evidence type="ECO:0000313" key="3">
    <source>
        <dbReference type="EMBL" id="SHJ35126.1"/>
    </source>
</evidence>
<dbReference type="PANTHER" id="PTHR47637">
    <property type="entry name" value="CHAPERONE SURA"/>
    <property type="match status" value="1"/>
</dbReference>
<name>A0A1M6IKV9_9BRAD</name>
<proteinExistence type="predicted"/>
<evidence type="ECO:0000313" key="4">
    <source>
        <dbReference type="Proteomes" id="UP000189935"/>
    </source>
</evidence>
<dbReference type="InterPro" id="IPR027304">
    <property type="entry name" value="Trigger_fact/SurA_dom_sf"/>
</dbReference>
<dbReference type="PANTHER" id="PTHR47637:SF1">
    <property type="entry name" value="CHAPERONE SURA"/>
    <property type="match status" value="1"/>
</dbReference>
<dbReference type="Pfam" id="PF13624">
    <property type="entry name" value="SurA_N_3"/>
    <property type="match status" value="1"/>
</dbReference>
<reference evidence="3 4" key="1">
    <citation type="submission" date="2016-11" db="EMBL/GenBank/DDBJ databases">
        <authorList>
            <person name="Jaros S."/>
            <person name="Januszkiewicz K."/>
            <person name="Wedrychowicz H."/>
        </authorList>
    </citation>
    <scope>NUCLEOTIDE SEQUENCE [LARGE SCALE GENOMIC DNA]</scope>
    <source>
        <strain evidence="3 4">GAS499</strain>
    </source>
</reference>
<evidence type="ECO:0000256" key="2">
    <source>
        <dbReference type="SAM" id="MobiDB-lite"/>
    </source>
</evidence>
<feature type="region of interest" description="Disordered" evidence="2">
    <location>
        <begin position="1"/>
        <end position="22"/>
    </location>
</feature>
<keyword evidence="1" id="KW-0732">Signal</keyword>
<dbReference type="SUPFAM" id="SSF109998">
    <property type="entry name" value="Triger factor/SurA peptide-binding domain-like"/>
    <property type="match status" value="1"/>
</dbReference>
<dbReference type="AlphaFoldDB" id="A0A1M6IKV9"/>
<accession>A0A1M6IKV9</accession>
<gene>
    <name evidence="3" type="ORF">SAMN05444159_0393</name>
</gene>
<dbReference type="Proteomes" id="UP000189935">
    <property type="component" value="Chromosome I"/>
</dbReference>
<dbReference type="EMBL" id="LT670844">
    <property type="protein sequence ID" value="SHJ35126.1"/>
    <property type="molecule type" value="Genomic_DNA"/>
</dbReference>
<evidence type="ECO:0000256" key="1">
    <source>
        <dbReference type="ARBA" id="ARBA00022729"/>
    </source>
</evidence>
<dbReference type="Gene3D" id="1.10.4030.10">
    <property type="entry name" value="Porin chaperone SurA, peptide-binding domain"/>
    <property type="match status" value="1"/>
</dbReference>
<feature type="compositionally biased region" description="Polar residues" evidence="2">
    <location>
        <begin position="1"/>
        <end position="10"/>
    </location>
</feature>
<protein>
    <submittedName>
        <fullName evidence="3">Periplasmic chaperone for outer membrane proteins SurA</fullName>
    </submittedName>
</protein>
<organism evidence="3 4">
    <name type="scientific">Bradyrhizobium lablabi</name>
    <dbReference type="NCBI Taxonomy" id="722472"/>
    <lineage>
        <taxon>Bacteria</taxon>
        <taxon>Pseudomonadati</taxon>
        <taxon>Pseudomonadota</taxon>
        <taxon>Alphaproteobacteria</taxon>
        <taxon>Hyphomicrobiales</taxon>
        <taxon>Nitrobacteraceae</taxon>
        <taxon>Bradyrhizobium</taxon>
    </lineage>
</organism>
<dbReference type="InterPro" id="IPR050280">
    <property type="entry name" value="OMP_Chaperone_SurA"/>
</dbReference>
<sequence length="342" mass="37815">MVPRVSNRTGAGTPPEDGFPAPPIDMANMIMTTTFSHRLSPLILGCAAALILMGCGSPLRAQTVAVMVNGEPITNYDIEQRSKLDTLSTHKPADRQQVINQLIDEKLKIKEAKKYGVDPSSTDIDQSYAQMSSRMRITPEQLTKSLESQGIRSDTLKNRIKADMVWTSLVRGRYKESLQVGEKDVAAAVKVSGGDEKQEADAFEYKMQPIVLLVPQGSAPAAIEARHKEAEALRGRVQSCNDANALFKSMQNAAIREAVVKTSADMPAVLRELLDKTPIGHLTPPEVTKQGIEMVALCDRKPTTVDTPKKREIREKMYAEKYDAKSKAYLQEIRKAAMIEYR</sequence>